<evidence type="ECO:0000256" key="6">
    <source>
        <dbReference type="SAM" id="Phobius"/>
    </source>
</evidence>
<accession>A0ABD3MJJ5</accession>
<keyword evidence="4 5" id="KW-0472">Membrane</keyword>
<feature type="transmembrane region" description="Helical" evidence="6">
    <location>
        <begin position="227"/>
        <end position="246"/>
    </location>
</feature>
<sequence length="298" mass="33500">MSDNAKGNKEQIPPILQPWISLYRSTPKFNIPGTSVDISFSLHCAVIFSILRIASRQALYRLGWTVGYDTNYTAACIVSICHSSLLLPGLAAVLLSQKFVPSGQLLTSPIWYQDATNSLMGFCTGYMIYDSVMGYIIETWQPGIGPVLSGDDWMFLGHHILTTLYMVSARWQTAGHMSAMVLMFNGEFSAPIMNVHFILEKAMLQDCCKGIAWLPALFAINEHIFSVVYLICRVVVSPFVISYVTYDLLFTKTGRRDVPLWLSISWMPMCWVSYHVTYCVLDLVFSSILTLSNDPRQS</sequence>
<dbReference type="AlphaFoldDB" id="A0ABD3MJJ5"/>
<feature type="domain" description="TLC" evidence="7">
    <location>
        <begin position="68"/>
        <end position="274"/>
    </location>
</feature>
<evidence type="ECO:0000256" key="4">
    <source>
        <dbReference type="ARBA" id="ARBA00023136"/>
    </source>
</evidence>
<dbReference type="InterPro" id="IPR006634">
    <property type="entry name" value="TLC-dom"/>
</dbReference>
<evidence type="ECO:0000256" key="5">
    <source>
        <dbReference type="PROSITE-ProRule" id="PRU00205"/>
    </source>
</evidence>
<dbReference type="PANTHER" id="PTHR31766:SF2">
    <property type="entry name" value="GLABROUS1 ENHANCER-BINDING PROTEIN-LIKE 2"/>
    <property type="match status" value="1"/>
</dbReference>
<evidence type="ECO:0000313" key="9">
    <source>
        <dbReference type="Proteomes" id="UP001530293"/>
    </source>
</evidence>
<dbReference type="PROSITE" id="PS50922">
    <property type="entry name" value="TLC"/>
    <property type="match status" value="1"/>
</dbReference>
<keyword evidence="2 5" id="KW-0812">Transmembrane</keyword>
<name>A0ABD3MJJ5_9STRA</name>
<dbReference type="Proteomes" id="UP001530293">
    <property type="component" value="Unassembled WGS sequence"/>
</dbReference>
<evidence type="ECO:0000256" key="1">
    <source>
        <dbReference type="ARBA" id="ARBA00004141"/>
    </source>
</evidence>
<evidence type="ECO:0000256" key="2">
    <source>
        <dbReference type="ARBA" id="ARBA00022692"/>
    </source>
</evidence>
<dbReference type="EMBL" id="JALLBG020000108">
    <property type="protein sequence ID" value="KAL3764251.1"/>
    <property type="molecule type" value="Genomic_DNA"/>
</dbReference>
<organism evidence="8 9">
    <name type="scientific">Discostella pseudostelligera</name>
    <dbReference type="NCBI Taxonomy" id="259834"/>
    <lineage>
        <taxon>Eukaryota</taxon>
        <taxon>Sar</taxon>
        <taxon>Stramenopiles</taxon>
        <taxon>Ochrophyta</taxon>
        <taxon>Bacillariophyta</taxon>
        <taxon>Coscinodiscophyceae</taxon>
        <taxon>Thalassiosirophycidae</taxon>
        <taxon>Stephanodiscales</taxon>
        <taxon>Stephanodiscaceae</taxon>
        <taxon>Discostella</taxon>
    </lineage>
</organism>
<dbReference type="GO" id="GO:0016020">
    <property type="term" value="C:membrane"/>
    <property type="evidence" value="ECO:0007669"/>
    <property type="project" value="UniProtKB-SubCell"/>
</dbReference>
<evidence type="ECO:0000259" key="7">
    <source>
        <dbReference type="PROSITE" id="PS50922"/>
    </source>
</evidence>
<reference evidence="8 9" key="1">
    <citation type="submission" date="2024-10" db="EMBL/GenBank/DDBJ databases">
        <title>Updated reference genomes for cyclostephanoid diatoms.</title>
        <authorList>
            <person name="Roberts W.R."/>
            <person name="Alverson A.J."/>
        </authorList>
    </citation>
    <scope>NUCLEOTIDE SEQUENCE [LARGE SCALE GENOMIC DNA]</scope>
    <source>
        <strain evidence="8 9">AJA232-27</strain>
    </source>
</reference>
<dbReference type="Pfam" id="PF03798">
    <property type="entry name" value="TRAM_LAG1_CLN8"/>
    <property type="match status" value="1"/>
</dbReference>
<dbReference type="InterPro" id="IPR040327">
    <property type="entry name" value="At5g14285-like"/>
</dbReference>
<protein>
    <recommendedName>
        <fullName evidence="7">TLC domain-containing protein</fullName>
    </recommendedName>
</protein>
<dbReference type="PANTHER" id="PTHR31766">
    <property type="entry name" value="GLABROUS1 ENHANCER-BINDING PROTEIN-LIKE 2"/>
    <property type="match status" value="1"/>
</dbReference>
<evidence type="ECO:0000256" key="3">
    <source>
        <dbReference type="ARBA" id="ARBA00022989"/>
    </source>
</evidence>
<gene>
    <name evidence="8" type="ORF">ACHAWU_004063</name>
</gene>
<keyword evidence="3 6" id="KW-1133">Transmembrane helix</keyword>
<keyword evidence="9" id="KW-1185">Reference proteome</keyword>
<comment type="caution">
    <text evidence="8">The sequence shown here is derived from an EMBL/GenBank/DDBJ whole genome shotgun (WGS) entry which is preliminary data.</text>
</comment>
<proteinExistence type="predicted"/>
<comment type="subcellular location">
    <subcellularLocation>
        <location evidence="1">Membrane</location>
        <topology evidence="1">Multi-pass membrane protein</topology>
    </subcellularLocation>
</comment>
<evidence type="ECO:0000313" key="8">
    <source>
        <dbReference type="EMBL" id="KAL3764251.1"/>
    </source>
</evidence>